<dbReference type="InterPro" id="IPR049547">
    <property type="entry name" value="WDR93_beta-prop"/>
</dbReference>
<dbReference type="InterPro" id="IPR015943">
    <property type="entry name" value="WD40/YVTN_repeat-like_dom_sf"/>
</dbReference>
<evidence type="ECO:0000313" key="2">
    <source>
        <dbReference type="Proteomes" id="UP000678393"/>
    </source>
</evidence>
<evidence type="ECO:0008006" key="3">
    <source>
        <dbReference type="Google" id="ProtNLM"/>
    </source>
</evidence>
<sequence>MPVYRKKNLSPTLASLYSMEPENDSDYLMDPDQLYDILPQPYRMINKVLEHILDSLWEIVDEKDRCLLARASKNLAPQFAESHMLQLYKNATALTPSVDGMYLFVGLPNGLAVMDVASLSSVDCWEHNRTEITSIKSYVLGSKCHLVITQDDMEQVRLFLFDSSTLFFVKTINENAPENPAKILCQRWDASSNGELAGFVFQDTSNKEVWLEVHRFPVESWLSDLESHQAHIKEILEISAGEERTSGQHVQITTGNRNVSVAMSEKMEIRFSNPSTVLKVKPPPELPLPANPLPNIAAAIHKVDSEDVLGTGLNHVLGAAHLESLDAMFRYRHEDMIKHLPSEHEEKLVSATFHFVSGSRLITNSLDLNFADRDPVGVIVWWTDSFFLCHYSLLKTGKDTELKPEMVWPFPSNITCSAVSPCMYYLAVGLANGNIVLWNRKLGIQKAVLNASNKTSVKSIRFLDPGLFPLDLPQYPPYPTMSATFLLAECTDGTQLLFDTCDGSQQIPRCIAEEPSDDDDVQILLQVIPSLPELMTYVRKKGSMYIKDIGSGADVCQIVLPPKYQIQSSWNPIFALAKNGDILFLKGEGTDVDDAGKVENISSIFMFDLLSCSSLETFRSHKQEKRALAVYTTQEQRMSALLRERIQQQALRKSRLQERWEQLKSELGIIQQARKVPVDATKFPLS</sequence>
<dbReference type="GO" id="GO:0022900">
    <property type="term" value="P:electron transport chain"/>
    <property type="evidence" value="ECO:0007669"/>
    <property type="project" value="InterPro"/>
</dbReference>
<proteinExistence type="predicted"/>
<organism evidence="1 2">
    <name type="scientific">Candidula unifasciata</name>
    <dbReference type="NCBI Taxonomy" id="100452"/>
    <lineage>
        <taxon>Eukaryota</taxon>
        <taxon>Metazoa</taxon>
        <taxon>Spiralia</taxon>
        <taxon>Lophotrochozoa</taxon>
        <taxon>Mollusca</taxon>
        <taxon>Gastropoda</taxon>
        <taxon>Heterobranchia</taxon>
        <taxon>Euthyneura</taxon>
        <taxon>Panpulmonata</taxon>
        <taxon>Eupulmonata</taxon>
        <taxon>Stylommatophora</taxon>
        <taxon>Helicina</taxon>
        <taxon>Helicoidea</taxon>
        <taxon>Geomitridae</taxon>
        <taxon>Candidula</taxon>
    </lineage>
</organism>
<dbReference type="PANTHER" id="PTHR12219">
    <property type="entry name" value="NADH-UBIQUINONE OXIDOREDUCTASE"/>
    <property type="match status" value="1"/>
</dbReference>
<dbReference type="PANTHER" id="PTHR12219:SF17">
    <property type="entry name" value="WD REPEAT-CONTAINING PROTEIN 93"/>
    <property type="match status" value="1"/>
</dbReference>
<gene>
    <name evidence="1" type="ORF">CUNI_LOCUS9037</name>
</gene>
<dbReference type="Gene3D" id="2.130.10.10">
    <property type="entry name" value="YVTN repeat-like/Quinoprotein amine dehydrogenase"/>
    <property type="match status" value="1"/>
</dbReference>
<dbReference type="InterPro" id="IPR006885">
    <property type="entry name" value="NADH_UbQ_FeS_4_mit-like"/>
</dbReference>
<dbReference type="SUPFAM" id="SSF50978">
    <property type="entry name" value="WD40 repeat-like"/>
    <property type="match status" value="1"/>
</dbReference>
<dbReference type="Proteomes" id="UP000678393">
    <property type="component" value="Unassembled WGS sequence"/>
</dbReference>
<dbReference type="OrthoDB" id="547231at2759"/>
<dbReference type="Pfam" id="PF21030">
    <property type="entry name" value="WDR93"/>
    <property type="match status" value="1"/>
</dbReference>
<evidence type="ECO:0000313" key="1">
    <source>
        <dbReference type="EMBL" id="CAG5123479.1"/>
    </source>
</evidence>
<reference evidence="1" key="1">
    <citation type="submission" date="2021-04" db="EMBL/GenBank/DDBJ databases">
        <authorList>
            <consortium name="Molecular Ecology Group"/>
        </authorList>
    </citation>
    <scope>NUCLEOTIDE SEQUENCE</scope>
</reference>
<dbReference type="EMBL" id="CAJHNH020001535">
    <property type="protein sequence ID" value="CAG5123479.1"/>
    <property type="molecule type" value="Genomic_DNA"/>
</dbReference>
<protein>
    <recommendedName>
        <fullName evidence="3">WD repeat-containing protein 93</fullName>
    </recommendedName>
</protein>
<feature type="non-terminal residue" evidence="1">
    <location>
        <position position="686"/>
    </location>
</feature>
<dbReference type="AlphaFoldDB" id="A0A8S3Z2Y1"/>
<dbReference type="InterPro" id="IPR036322">
    <property type="entry name" value="WD40_repeat_dom_sf"/>
</dbReference>
<keyword evidence="2" id="KW-1185">Reference proteome</keyword>
<accession>A0A8S3Z2Y1</accession>
<comment type="caution">
    <text evidence="1">The sequence shown here is derived from an EMBL/GenBank/DDBJ whole genome shotgun (WGS) entry which is preliminary data.</text>
</comment>
<name>A0A8S3Z2Y1_9EUPU</name>